<dbReference type="InterPro" id="IPR036047">
    <property type="entry name" value="F-box-like_dom_sf"/>
</dbReference>
<proteinExistence type="predicted"/>
<protein>
    <recommendedName>
        <fullName evidence="1">F-box domain-containing protein</fullName>
    </recommendedName>
</protein>
<dbReference type="InterPro" id="IPR050796">
    <property type="entry name" value="SCF_F-box_component"/>
</dbReference>
<dbReference type="Pfam" id="PF08268">
    <property type="entry name" value="FBA_3"/>
    <property type="match status" value="1"/>
</dbReference>
<dbReference type="PANTHER" id="PTHR31672">
    <property type="entry name" value="BNACNNG10540D PROTEIN"/>
    <property type="match status" value="1"/>
</dbReference>
<accession>A0A9R1XIB0</accession>
<dbReference type="InterPro" id="IPR013187">
    <property type="entry name" value="F-box-assoc_dom_typ3"/>
</dbReference>
<dbReference type="EMBL" id="NBSK02000004">
    <property type="protein sequence ID" value="KAJ0208877.1"/>
    <property type="molecule type" value="Genomic_DNA"/>
</dbReference>
<sequence length="385" mass="43942">MSCRLRKKPKRMQSAHLCDELIVEIFTRLPSKSLLRFRSLSKSWYSCIGSPDFIHMHTFRSRQKLLIRHRTHKENEEGDLEEFYTLHPQDQLPLFRTHGYNDITPVQFPSTHSNIIGSYNGLVCLFDYDEKSISLWNPSIRRKLTLPDCPRTCYSEVGIGFGFDPVIDDYKIVCVPERNRKKAGRSFVYALKTNTWRRIASATPLFSSVMTKPCFFNGVLYWLGHYDLTRTYYLLTFDLSTHVFGSIALPFKTVLSVAPTPIQGSIAAVSSRAAPTPIQGSIPSLADFANQIWLMKDASWSAFLNFKKDQVRAHLSSVLQLSTSDDLVFYSFCNGFQVYNLKIGEFSRLVDFNGAYFVFDVIQCLESLQLLGMGTACEGNKLTFS</sequence>
<dbReference type="NCBIfam" id="TIGR01640">
    <property type="entry name" value="F_box_assoc_1"/>
    <property type="match status" value="1"/>
</dbReference>
<dbReference type="Proteomes" id="UP000235145">
    <property type="component" value="Unassembled WGS sequence"/>
</dbReference>
<dbReference type="Gene3D" id="1.20.1280.50">
    <property type="match status" value="1"/>
</dbReference>
<dbReference type="PANTHER" id="PTHR31672:SF6">
    <property type="entry name" value="F-BOX DOMAIN-CONTAINING PROTEIN"/>
    <property type="match status" value="1"/>
</dbReference>
<dbReference type="SUPFAM" id="SSF81383">
    <property type="entry name" value="F-box domain"/>
    <property type="match status" value="1"/>
</dbReference>
<reference evidence="2 3" key="1">
    <citation type="journal article" date="2017" name="Nat. Commun.">
        <title>Genome assembly with in vitro proximity ligation data and whole-genome triplication in lettuce.</title>
        <authorList>
            <person name="Reyes-Chin-Wo S."/>
            <person name="Wang Z."/>
            <person name="Yang X."/>
            <person name="Kozik A."/>
            <person name="Arikit S."/>
            <person name="Song C."/>
            <person name="Xia L."/>
            <person name="Froenicke L."/>
            <person name="Lavelle D.O."/>
            <person name="Truco M.J."/>
            <person name="Xia R."/>
            <person name="Zhu S."/>
            <person name="Xu C."/>
            <person name="Xu H."/>
            <person name="Xu X."/>
            <person name="Cox K."/>
            <person name="Korf I."/>
            <person name="Meyers B.C."/>
            <person name="Michelmore R.W."/>
        </authorList>
    </citation>
    <scope>NUCLEOTIDE SEQUENCE [LARGE SCALE GENOMIC DNA]</scope>
    <source>
        <strain evidence="3">cv. Salinas</strain>
        <tissue evidence="2">Seedlings</tissue>
    </source>
</reference>
<dbReference type="Pfam" id="PF00646">
    <property type="entry name" value="F-box"/>
    <property type="match status" value="1"/>
</dbReference>
<dbReference type="SUPFAM" id="SSF50965">
    <property type="entry name" value="Galactose oxidase, central domain"/>
    <property type="match status" value="1"/>
</dbReference>
<dbReference type="InterPro" id="IPR017451">
    <property type="entry name" value="F-box-assoc_interact_dom"/>
</dbReference>
<dbReference type="OrthoDB" id="5314306at2759"/>
<feature type="domain" description="F-box" evidence="1">
    <location>
        <begin position="17"/>
        <end position="57"/>
    </location>
</feature>
<dbReference type="AlphaFoldDB" id="A0A9R1XIB0"/>
<name>A0A9R1XIB0_LACSA</name>
<evidence type="ECO:0000259" key="1">
    <source>
        <dbReference type="SMART" id="SM00256"/>
    </source>
</evidence>
<evidence type="ECO:0000313" key="3">
    <source>
        <dbReference type="Proteomes" id="UP000235145"/>
    </source>
</evidence>
<dbReference type="SMART" id="SM00256">
    <property type="entry name" value="FBOX"/>
    <property type="match status" value="1"/>
</dbReference>
<comment type="caution">
    <text evidence="2">The sequence shown here is derived from an EMBL/GenBank/DDBJ whole genome shotgun (WGS) entry which is preliminary data.</text>
</comment>
<dbReference type="InterPro" id="IPR011043">
    <property type="entry name" value="Gal_Oxase/kelch_b-propeller"/>
</dbReference>
<organism evidence="2 3">
    <name type="scientific">Lactuca sativa</name>
    <name type="common">Garden lettuce</name>
    <dbReference type="NCBI Taxonomy" id="4236"/>
    <lineage>
        <taxon>Eukaryota</taxon>
        <taxon>Viridiplantae</taxon>
        <taxon>Streptophyta</taxon>
        <taxon>Embryophyta</taxon>
        <taxon>Tracheophyta</taxon>
        <taxon>Spermatophyta</taxon>
        <taxon>Magnoliopsida</taxon>
        <taxon>eudicotyledons</taxon>
        <taxon>Gunneridae</taxon>
        <taxon>Pentapetalae</taxon>
        <taxon>asterids</taxon>
        <taxon>campanulids</taxon>
        <taxon>Asterales</taxon>
        <taxon>Asteraceae</taxon>
        <taxon>Cichorioideae</taxon>
        <taxon>Cichorieae</taxon>
        <taxon>Lactucinae</taxon>
        <taxon>Lactuca</taxon>
    </lineage>
</organism>
<dbReference type="InterPro" id="IPR001810">
    <property type="entry name" value="F-box_dom"/>
</dbReference>
<evidence type="ECO:0000313" key="2">
    <source>
        <dbReference type="EMBL" id="KAJ0208877.1"/>
    </source>
</evidence>
<gene>
    <name evidence="2" type="ORF">LSAT_V11C400225560</name>
</gene>
<keyword evidence="3" id="KW-1185">Reference proteome</keyword>